<dbReference type="RefSeq" id="XP_005645583.1">
    <property type="nucleotide sequence ID" value="XM_005645526.1"/>
</dbReference>
<keyword evidence="2" id="KW-1015">Disulfide bond</keyword>
<dbReference type="InterPro" id="IPR035914">
    <property type="entry name" value="Sperma_CUB_dom_sf"/>
</dbReference>
<comment type="caution">
    <text evidence="6">The sequence shown here is derived from an EMBL/GenBank/DDBJ whole genome shotgun (WGS) entry which is preliminary data.</text>
</comment>
<sequence>MSAAENRKLFLAVLVILTFCSEIVRSAQVYLSSGQDVDIQCWNSLGRPYFPLLYKAGLSAGGSIQAVGPLYANQHILCQTGSNATAPSPAACNVSYAELTLAPTRVCATSASSSANFTLRCPACASALTVLPPPPAAAAEMPLCNGTQRLTGASGVFTDGAPPGGVYAPGSFCQWVIDPGYKPVRLNITRFSTEARYDYVWILRLDGNGFQDVLQQLSGAFHEVPHSITVPSDRAVVVFLSDHANQASGFAMAWDQGNYCEPHTTLLTAQGTVSDGAPTGKRYRPFTRCEWLIAPGYAPIGLTFTRFSLAANDTLSVYDGDTADPARLLALPLALTSSPGDADHLFQINSTITGALLLVFSVVDGSELGGGFSAFYGPVKAGQIGGSNWGFSKLVSAIIIVSAVVFGLACGSIVGCLLVRLYSMQQQSPLGGQRGGRSSSRRWRVRLPWISRPMRWQRQPSVAEQDVLQATGALRSAEAAEAAEEAVQQRLNSNLNTRGEVDIVVVGASGGEMAQGIETEGAGPGFARGNDSVVDAQSNPLFEVRSAFAAAGGHRPG</sequence>
<keyword evidence="3" id="KW-0812">Transmembrane</keyword>
<keyword evidence="1" id="KW-0677">Repeat</keyword>
<proteinExistence type="predicted"/>
<dbReference type="PANTHER" id="PTHR24251">
    <property type="entry name" value="OVOCHYMASE-RELATED"/>
    <property type="match status" value="1"/>
</dbReference>
<dbReference type="Proteomes" id="UP000007264">
    <property type="component" value="Unassembled WGS sequence"/>
</dbReference>
<keyword evidence="7" id="KW-1185">Reference proteome</keyword>
<dbReference type="CDD" id="cd00041">
    <property type="entry name" value="CUB"/>
    <property type="match status" value="1"/>
</dbReference>
<evidence type="ECO:0000313" key="7">
    <source>
        <dbReference type="Proteomes" id="UP000007264"/>
    </source>
</evidence>
<dbReference type="EMBL" id="AGSI01000013">
    <property type="protein sequence ID" value="EIE21039.1"/>
    <property type="molecule type" value="Genomic_DNA"/>
</dbReference>
<dbReference type="OrthoDB" id="10009301at2759"/>
<protein>
    <recommendedName>
        <fullName evidence="5">CUB domain-containing protein</fullName>
    </recommendedName>
</protein>
<evidence type="ECO:0000256" key="1">
    <source>
        <dbReference type="ARBA" id="ARBA00022737"/>
    </source>
</evidence>
<feature type="domain" description="CUB" evidence="5">
    <location>
        <begin position="260"/>
        <end position="379"/>
    </location>
</feature>
<dbReference type="SMART" id="SM00042">
    <property type="entry name" value="CUB"/>
    <property type="match status" value="2"/>
</dbReference>
<evidence type="ECO:0000313" key="6">
    <source>
        <dbReference type="EMBL" id="EIE21039.1"/>
    </source>
</evidence>
<evidence type="ECO:0000256" key="2">
    <source>
        <dbReference type="ARBA" id="ARBA00023157"/>
    </source>
</evidence>
<gene>
    <name evidence="6" type="ORF">COCSUDRAFT_43400</name>
</gene>
<keyword evidence="3" id="KW-0472">Membrane</keyword>
<reference evidence="6 7" key="1">
    <citation type="journal article" date="2012" name="Genome Biol.">
        <title>The genome of the polar eukaryotic microalga coccomyxa subellipsoidea reveals traits of cold adaptation.</title>
        <authorList>
            <person name="Blanc G."/>
            <person name="Agarkova I."/>
            <person name="Grimwood J."/>
            <person name="Kuo A."/>
            <person name="Brueggeman A."/>
            <person name="Dunigan D."/>
            <person name="Gurnon J."/>
            <person name="Ladunga I."/>
            <person name="Lindquist E."/>
            <person name="Lucas S."/>
            <person name="Pangilinan J."/>
            <person name="Proschold T."/>
            <person name="Salamov A."/>
            <person name="Schmutz J."/>
            <person name="Weeks D."/>
            <person name="Yamada T."/>
            <person name="Claverie J.M."/>
            <person name="Grigoriev I."/>
            <person name="Van Etten J."/>
            <person name="Lomsadze A."/>
            <person name="Borodovsky M."/>
        </authorList>
    </citation>
    <scope>NUCLEOTIDE SEQUENCE [LARGE SCALE GENOMIC DNA]</scope>
    <source>
        <strain evidence="6 7">C-169</strain>
    </source>
</reference>
<organism evidence="6 7">
    <name type="scientific">Coccomyxa subellipsoidea (strain C-169)</name>
    <name type="common">Green microalga</name>
    <dbReference type="NCBI Taxonomy" id="574566"/>
    <lineage>
        <taxon>Eukaryota</taxon>
        <taxon>Viridiplantae</taxon>
        <taxon>Chlorophyta</taxon>
        <taxon>core chlorophytes</taxon>
        <taxon>Trebouxiophyceae</taxon>
        <taxon>Trebouxiophyceae incertae sedis</taxon>
        <taxon>Coccomyxaceae</taxon>
        <taxon>Coccomyxa</taxon>
        <taxon>Coccomyxa subellipsoidea</taxon>
    </lineage>
</organism>
<dbReference type="Pfam" id="PF00431">
    <property type="entry name" value="CUB"/>
    <property type="match status" value="1"/>
</dbReference>
<feature type="domain" description="CUB" evidence="5">
    <location>
        <begin position="144"/>
        <end position="257"/>
    </location>
</feature>
<evidence type="ECO:0000259" key="5">
    <source>
        <dbReference type="PROSITE" id="PS01180"/>
    </source>
</evidence>
<dbReference type="AlphaFoldDB" id="I0YRM0"/>
<dbReference type="Gene3D" id="2.60.120.290">
    <property type="entry name" value="Spermadhesin, CUB domain"/>
    <property type="match status" value="2"/>
</dbReference>
<keyword evidence="3" id="KW-1133">Transmembrane helix</keyword>
<feature type="signal peptide" evidence="4">
    <location>
        <begin position="1"/>
        <end position="26"/>
    </location>
</feature>
<evidence type="ECO:0000256" key="4">
    <source>
        <dbReference type="SAM" id="SignalP"/>
    </source>
</evidence>
<evidence type="ECO:0000256" key="3">
    <source>
        <dbReference type="SAM" id="Phobius"/>
    </source>
</evidence>
<keyword evidence="4" id="KW-0732">Signal</keyword>
<name>I0YRM0_COCSC</name>
<dbReference type="InterPro" id="IPR000859">
    <property type="entry name" value="CUB_dom"/>
</dbReference>
<dbReference type="PROSITE" id="PS01180">
    <property type="entry name" value="CUB"/>
    <property type="match status" value="2"/>
</dbReference>
<feature type="chain" id="PRO_5003636398" description="CUB domain-containing protein" evidence="4">
    <location>
        <begin position="27"/>
        <end position="557"/>
    </location>
</feature>
<dbReference type="SUPFAM" id="SSF49854">
    <property type="entry name" value="Spermadhesin, CUB domain"/>
    <property type="match status" value="2"/>
</dbReference>
<dbReference type="KEGG" id="csl:COCSUDRAFT_43400"/>
<accession>I0YRM0</accession>
<dbReference type="GeneID" id="17039021"/>
<feature type="transmembrane region" description="Helical" evidence="3">
    <location>
        <begin position="394"/>
        <end position="419"/>
    </location>
</feature>